<dbReference type="GO" id="GO:0032259">
    <property type="term" value="P:methylation"/>
    <property type="evidence" value="ECO:0007669"/>
    <property type="project" value="UniProtKB-KW"/>
</dbReference>
<keyword evidence="2" id="KW-0808">Transferase</keyword>
<evidence type="ECO:0000313" key="6">
    <source>
        <dbReference type="EMBL" id="CAG9769245.1"/>
    </source>
</evidence>
<feature type="region of interest" description="Disordered" evidence="4">
    <location>
        <begin position="1"/>
        <end position="30"/>
    </location>
</feature>
<evidence type="ECO:0000313" key="7">
    <source>
        <dbReference type="Proteomes" id="UP001152799"/>
    </source>
</evidence>
<feature type="region of interest" description="Disordered" evidence="4">
    <location>
        <begin position="404"/>
        <end position="423"/>
    </location>
</feature>
<dbReference type="PANTHER" id="PTHR46402">
    <property type="entry name" value="SET AND MYND DOMAIN-CONTAINING PROTEIN 5"/>
    <property type="match status" value="1"/>
</dbReference>
<dbReference type="Gene3D" id="1.25.40.10">
    <property type="entry name" value="Tetratricopeptide repeat domain"/>
    <property type="match status" value="1"/>
</dbReference>
<name>A0A9N9QGC7_9CUCU</name>
<evidence type="ECO:0000256" key="2">
    <source>
        <dbReference type="ARBA" id="ARBA00022679"/>
    </source>
</evidence>
<dbReference type="Gene3D" id="6.10.140.2220">
    <property type="match status" value="1"/>
</dbReference>
<dbReference type="OrthoDB" id="438641at2759"/>
<dbReference type="SMART" id="SM00317">
    <property type="entry name" value="SET"/>
    <property type="match status" value="1"/>
</dbReference>
<accession>A0A9N9QGC7</accession>
<keyword evidence="7" id="KW-1185">Reference proteome</keyword>
<organism evidence="6 7">
    <name type="scientific">Ceutorhynchus assimilis</name>
    <name type="common">cabbage seed weevil</name>
    <dbReference type="NCBI Taxonomy" id="467358"/>
    <lineage>
        <taxon>Eukaryota</taxon>
        <taxon>Metazoa</taxon>
        <taxon>Ecdysozoa</taxon>
        <taxon>Arthropoda</taxon>
        <taxon>Hexapoda</taxon>
        <taxon>Insecta</taxon>
        <taxon>Pterygota</taxon>
        <taxon>Neoptera</taxon>
        <taxon>Endopterygota</taxon>
        <taxon>Coleoptera</taxon>
        <taxon>Polyphaga</taxon>
        <taxon>Cucujiformia</taxon>
        <taxon>Curculionidae</taxon>
        <taxon>Ceutorhynchinae</taxon>
        <taxon>Ceutorhynchus</taxon>
    </lineage>
</organism>
<keyword evidence="3" id="KW-0949">S-adenosyl-L-methionine</keyword>
<dbReference type="Gene3D" id="1.10.220.160">
    <property type="match status" value="1"/>
</dbReference>
<evidence type="ECO:0000256" key="4">
    <source>
        <dbReference type="SAM" id="MobiDB-lite"/>
    </source>
</evidence>
<sequence>MDVDTEIQVHNEQASTSCASGQASASTSSEMKIPQAPVQFEVRQTDTSKGRCLVAVTAIPAKTVIFEEEPFVFSQFAWNKHCGYSACDHCLRPLEIVEANISRLTRNNNFMLPYPESCQTKKNQHEPCPDCLITYCSESCLKTAYQEYHKTLCPGYGDTKHDPMSVLENAWRKIHYPPETTTIFLLVRLLARIIQAPDKQEMVQKILNFSHKSVNEHEKLSHKFLGDQFKDQLIELRSMVSRVIYPDQSPEVHQFLTSEGFQSLIALIGTNAQGVATSAFSAWRRNVETLRLRKKDQEEVDELVEEIYEDMERCTGGEFLDNEGVGLYVKQSSVNHSCDPNAIVKFWNNNFRLSLVSKKNIEPGEEICISYLDECELHRSRHSRQKYLKENYLFTCLCPKCISEGDDPDVTSEEEASEDENDE</sequence>
<feature type="domain" description="SET" evidence="5">
    <location>
        <begin position="38"/>
        <end position="372"/>
    </location>
</feature>
<evidence type="ECO:0000259" key="5">
    <source>
        <dbReference type="PROSITE" id="PS50280"/>
    </source>
</evidence>
<evidence type="ECO:0000256" key="3">
    <source>
        <dbReference type="ARBA" id="ARBA00022691"/>
    </source>
</evidence>
<dbReference type="SUPFAM" id="SSF82199">
    <property type="entry name" value="SET domain"/>
    <property type="match status" value="1"/>
</dbReference>
<dbReference type="Pfam" id="PF00856">
    <property type="entry name" value="SET"/>
    <property type="match status" value="1"/>
</dbReference>
<dbReference type="PANTHER" id="PTHR46402:SF2">
    <property type="entry name" value="HISTONE-LYSINE N-TRIMETHYLTRANSFERASE SMYD5"/>
    <property type="match status" value="1"/>
</dbReference>
<dbReference type="InterPro" id="IPR011990">
    <property type="entry name" value="TPR-like_helical_dom_sf"/>
</dbReference>
<keyword evidence="1" id="KW-0489">Methyltransferase</keyword>
<dbReference type="InterPro" id="IPR046341">
    <property type="entry name" value="SET_dom_sf"/>
</dbReference>
<dbReference type="Gene3D" id="2.170.270.10">
    <property type="entry name" value="SET domain"/>
    <property type="match status" value="2"/>
</dbReference>
<protein>
    <recommendedName>
        <fullName evidence="5">SET domain-containing protein</fullName>
    </recommendedName>
</protein>
<dbReference type="InterPro" id="IPR001214">
    <property type="entry name" value="SET_dom"/>
</dbReference>
<dbReference type="Proteomes" id="UP001152799">
    <property type="component" value="Chromosome 5"/>
</dbReference>
<proteinExistence type="predicted"/>
<dbReference type="GO" id="GO:0042799">
    <property type="term" value="F:histone H4K20 methyltransferase activity"/>
    <property type="evidence" value="ECO:0007669"/>
    <property type="project" value="TreeGrafter"/>
</dbReference>
<reference evidence="6" key="1">
    <citation type="submission" date="2022-01" db="EMBL/GenBank/DDBJ databases">
        <authorList>
            <person name="King R."/>
        </authorList>
    </citation>
    <scope>NUCLEOTIDE SEQUENCE</scope>
</reference>
<dbReference type="PROSITE" id="PS50280">
    <property type="entry name" value="SET"/>
    <property type="match status" value="1"/>
</dbReference>
<gene>
    <name evidence="6" type="ORF">CEUTPL_LOCUS9758</name>
</gene>
<evidence type="ECO:0000256" key="1">
    <source>
        <dbReference type="ARBA" id="ARBA00022603"/>
    </source>
</evidence>
<dbReference type="EMBL" id="OU892281">
    <property type="protein sequence ID" value="CAG9769245.1"/>
    <property type="molecule type" value="Genomic_DNA"/>
</dbReference>
<dbReference type="GO" id="GO:0045814">
    <property type="term" value="P:negative regulation of gene expression, epigenetic"/>
    <property type="evidence" value="ECO:0007669"/>
    <property type="project" value="TreeGrafter"/>
</dbReference>
<feature type="compositionally biased region" description="Polar residues" evidence="4">
    <location>
        <begin position="8"/>
        <end position="30"/>
    </location>
</feature>
<dbReference type="AlphaFoldDB" id="A0A9N9QGC7"/>